<dbReference type="RefSeq" id="WP_207680205.1">
    <property type="nucleotide sequence ID" value="NZ_CP061800.1"/>
</dbReference>
<feature type="domain" description="Response regulatory" evidence="4">
    <location>
        <begin position="4"/>
        <end position="120"/>
    </location>
</feature>
<dbReference type="Gene3D" id="3.40.50.2300">
    <property type="match status" value="1"/>
</dbReference>
<keyword evidence="1 3" id="KW-0597">Phosphoprotein</keyword>
<proteinExistence type="predicted"/>
<dbReference type="Pfam" id="PF00072">
    <property type="entry name" value="Response_reg"/>
    <property type="match status" value="1"/>
</dbReference>
<dbReference type="PANTHER" id="PTHR45339">
    <property type="entry name" value="HYBRID SIGNAL TRANSDUCTION HISTIDINE KINASE J"/>
    <property type="match status" value="1"/>
</dbReference>
<dbReference type="GO" id="GO:0000160">
    <property type="term" value="P:phosphorelay signal transduction system"/>
    <property type="evidence" value="ECO:0007669"/>
    <property type="project" value="UniProtKB-KW"/>
</dbReference>
<evidence type="ECO:0000256" key="3">
    <source>
        <dbReference type="PROSITE-ProRule" id="PRU00169"/>
    </source>
</evidence>
<dbReference type="EMBL" id="CP061800">
    <property type="protein sequence ID" value="QTA93121.1"/>
    <property type="molecule type" value="Genomic_DNA"/>
</dbReference>
<dbReference type="CDD" id="cd17548">
    <property type="entry name" value="REC_DivK-like"/>
    <property type="match status" value="1"/>
</dbReference>
<reference evidence="5" key="1">
    <citation type="journal article" date="2021" name="Microb. Physiol.">
        <title>Proteogenomic Insights into the Physiology of Marine, Sulfate-Reducing, Filamentous Desulfonema limicola and Desulfonema magnum.</title>
        <authorList>
            <person name="Schnaars V."/>
            <person name="Wohlbrand L."/>
            <person name="Scheve S."/>
            <person name="Hinrichs C."/>
            <person name="Reinhardt R."/>
            <person name="Rabus R."/>
        </authorList>
    </citation>
    <scope>NUCLEOTIDE SEQUENCE</scope>
    <source>
        <strain evidence="5">4be13</strain>
    </source>
</reference>
<evidence type="ECO:0000259" key="4">
    <source>
        <dbReference type="PROSITE" id="PS50110"/>
    </source>
</evidence>
<evidence type="ECO:0000313" key="6">
    <source>
        <dbReference type="Proteomes" id="UP000663722"/>
    </source>
</evidence>
<keyword evidence="6" id="KW-1185">Reference proteome</keyword>
<sequence>MKKIILIAEDNPVNLKLVRDILQVSGYVTLEATNGRQATEFARLYSPHMILMDIRMPVMDGFEATKILKADPKTRNIPVIALTSFAMKGDEEKIYEAGCDGYLTKPLDTRKFLKKVAEYLKPDSAILKSSALV</sequence>
<dbReference type="KEGG" id="dmm:dnm_092180"/>
<dbReference type="InterPro" id="IPR001789">
    <property type="entry name" value="Sig_transdc_resp-reg_receiver"/>
</dbReference>
<gene>
    <name evidence="5" type="ORF">dnm_092180</name>
</gene>
<dbReference type="AlphaFoldDB" id="A0A975BWL9"/>
<dbReference type="PROSITE" id="PS50110">
    <property type="entry name" value="RESPONSE_REGULATORY"/>
    <property type="match status" value="1"/>
</dbReference>
<keyword evidence="2" id="KW-0902">Two-component regulatory system</keyword>
<dbReference type="InterPro" id="IPR011006">
    <property type="entry name" value="CheY-like_superfamily"/>
</dbReference>
<accession>A0A975BWL9</accession>
<feature type="modified residue" description="4-aspartylphosphate" evidence="3">
    <location>
        <position position="53"/>
    </location>
</feature>
<name>A0A975BWL9_9BACT</name>
<organism evidence="5 6">
    <name type="scientific">Desulfonema magnum</name>
    <dbReference type="NCBI Taxonomy" id="45655"/>
    <lineage>
        <taxon>Bacteria</taxon>
        <taxon>Pseudomonadati</taxon>
        <taxon>Thermodesulfobacteriota</taxon>
        <taxon>Desulfobacteria</taxon>
        <taxon>Desulfobacterales</taxon>
        <taxon>Desulfococcaceae</taxon>
        <taxon>Desulfonema</taxon>
    </lineage>
</organism>
<evidence type="ECO:0000313" key="5">
    <source>
        <dbReference type="EMBL" id="QTA93121.1"/>
    </source>
</evidence>
<evidence type="ECO:0000256" key="1">
    <source>
        <dbReference type="ARBA" id="ARBA00022553"/>
    </source>
</evidence>
<dbReference type="Proteomes" id="UP000663722">
    <property type="component" value="Chromosome"/>
</dbReference>
<protein>
    <submittedName>
        <fullName evidence="5">Two component system response regulator</fullName>
    </submittedName>
</protein>
<dbReference type="PANTHER" id="PTHR45339:SF1">
    <property type="entry name" value="HYBRID SIGNAL TRANSDUCTION HISTIDINE KINASE J"/>
    <property type="match status" value="1"/>
</dbReference>
<dbReference type="SUPFAM" id="SSF52172">
    <property type="entry name" value="CheY-like"/>
    <property type="match status" value="1"/>
</dbReference>
<evidence type="ECO:0000256" key="2">
    <source>
        <dbReference type="ARBA" id="ARBA00023012"/>
    </source>
</evidence>
<dbReference type="SMART" id="SM00448">
    <property type="entry name" value="REC"/>
    <property type="match status" value="1"/>
</dbReference>